<accession>A0ABV2W8M6</accession>
<evidence type="ECO:0000256" key="4">
    <source>
        <dbReference type="PROSITE-ProRule" id="PRU00335"/>
    </source>
</evidence>
<comment type="caution">
    <text evidence="7">The sequence shown here is derived from an EMBL/GenBank/DDBJ whole genome shotgun (WGS) entry which is preliminary data.</text>
</comment>
<gene>
    <name evidence="7" type="ORF">ABZ508_21260</name>
</gene>
<dbReference type="EMBL" id="JBEXZR010000020">
    <property type="protein sequence ID" value="MEU0709889.1"/>
    <property type="molecule type" value="Genomic_DNA"/>
</dbReference>
<evidence type="ECO:0000256" key="2">
    <source>
        <dbReference type="ARBA" id="ARBA00023125"/>
    </source>
</evidence>
<evidence type="ECO:0000256" key="3">
    <source>
        <dbReference type="ARBA" id="ARBA00023163"/>
    </source>
</evidence>
<feature type="compositionally biased region" description="Low complexity" evidence="5">
    <location>
        <begin position="88"/>
        <end position="132"/>
    </location>
</feature>
<evidence type="ECO:0000259" key="6">
    <source>
        <dbReference type="PROSITE" id="PS50977"/>
    </source>
</evidence>
<keyword evidence="8" id="KW-1185">Reference proteome</keyword>
<keyword evidence="2 4" id="KW-0238">DNA-binding</keyword>
<evidence type="ECO:0000256" key="5">
    <source>
        <dbReference type="SAM" id="MobiDB-lite"/>
    </source>
</evidence>
<dbReference type="InterPro" id="IPR036271">
    <property type="entry name" value="Tet_transcr_reg_TetR-rel_C_sf"/>
</dbReference>
<keyword evidence="3" id="KW-0804">Transcription</keyword>
<reference evidence="7 8" key="1">
    <citation type="submission" date="2024-06" db="EMBL/GenBank/DDBJ databases">
        <title>The Natural Products Discovery Center: Release of the First 8490 Sequenced Strains for Exploring Actinobacteria Biosynthetic Diversity.</title>
        <authorList>
            <person name="Kalkreuter E."/>
            <person name="Kautsar S.A."/>
            <person name="Yang D."/>
            <person name="Bader C.D."/>
            <person name="Teijaro C.N."/>
            <person name="Fluegel L."/>
            <person name="Davis C.M."/>
            <person name="Simpson J.R."/>
            <person name="Lauterbach L."/>
            <person name="Steele A.D."/>
            <person name="Gui C."/>
            <person name="Meng S."/>
            <person name="Li G."/>
            <person name="Viehrig K."/>
            <person name="Ye F."/>
            <person name="Su P."/>
            <person name="Kiefer A.F."/>
            <person name="Nichols A."/>
            <person name="Cepeda A.J."/>
            <person name="Yan W."/>
            <person name="Fan B."/>
            <person name="Jiang Y."/>
            <person name="Adhikari A."/>
            <person name="Zheng C.-J."/>
            <person name="Schuster L."/>
            <person name="Cowan T.M."/>
            <person name="Smanski M.J."/>
            <person name="Chevrette M.G."/>
            <person name="De Carvalho L.P.S."/>
            <person name="Shen B."/>
        </authorList>
    </citation>
    <scope>NUCLEOTIDE SEQUENCE [LARGE SCALE GENOMIC DNA]</scope>
    <source>
        <strain evidence="7 8">NPDC006337</strain>
    </source>
</reference>
<feature type="DNA-binding region" description="H-T-H motif" evidence="4">
    <location>
        <begin position="36"/>
        <end position="55"/>
    </location>
</feature>
<proteinExistence type="predicted"/>
<dbReference type="Proteomes" id="UP001550378">
    <property type="component" value="Unassembled WGS sequence"/>
</dbReference>
<dbReference type="SUPFAM" id="SSF46689">
    <property type="entry name" value="Homeodomain-like"/>
    <property type="match status" value="1"/>
</dbReference>
<dbReference type="RefSeq" id="WP_359653265.1">
    <property type="nucleotide sequence ID" value="NZ_JBEXZP010000018.1"/>
</dbReference>
<name>A0ABV2W8M6_9ACTN</name>
<dbReference type="Pfam" id="PF13305">
    <property type="entry name" value="TetR_C_33"/>
    <property type="match status" value="1"/>
</dbReference>
<protein>
    <submittedName>
        <fullName evidence="7">TetR/AcrR family transcriptional regulator</fullName>
    </submittedName>
</protein>
<evidence type="ECO:0000313" key="8">
    <source>
        <dbReference type="Proteomes" id="UP001550378"/>
    </source>
</evidence>
<keyword evidence="1" id="KW-0805">Transcription regulation</keyword>
<dbReference type="InterPro" id="IPR025996">
    <property type="entry name" value="MT1864/Rv1816-like_C"/>
</dbReference>
<dbReference type="SUPFAM" id="SSF48498">
    <property type="entry name" value="Tetracyclin repressor-like, C-terminal domain"/>
    <property type="match status" value="1"/>
</dbReference>
<evidence type="ECO:0000256" key="1">
    <source>
        <dbReference type="ARBA" id="ARBA00023015"/>
    </source>
</evidence>
<dbReference type="InterPro" id="IPR009057">
    <property type="entry name" value="Homeodomain-like_sf"/>
</dbReference>
<dbReference type="Pfam" id="PF00440">
    <property type="entry name" value="TetR_N"/>
    <property type="match status" value="1"/>
</dbReference>
<organism evidence="7 8">
    <name type="scientific">Streptomyces lavendulocolor</name>
    <dbReference type="NCBI Taxonomy" id="67316"/>
    <lineage>
        <taxon>Bacteria</taxon>
        <taxon>Bacillati</taxon>
        <taxon>Actinomycetota</taxon>
        <taxon>Actinomycetes</taxon>
        <taxon>Kitasatosporales</taxon>
        <taxon>Streptomycetaceae</taxon>
        <taxon>Streptomyces</taxon>
    </lineage>
</organism>
<sequence>MTTVRGARARARDEVTAAIKDEARRQLAAEGAAKLSLRAVARELGMVSSALYRYFPSRDDLLTALIVDAYDALGAAAEAALRATGPAASSAGAPAAAPVTSGTGAPTATRATPGAGASAASPGPAAPGAPATPGAPPTPGASDPAGPQVTPRGRWVVVCGAVREWAKAHPHEYALIYGSPVPGYSAPQATVAPASRAAHVLLAVLREAHRADGVAPPPLAADLRAEGERLAAELAPDLPPALVLAFVGAWCQLFGLVSFEVFGHFHRVVEDPEAFFTHAADRLGRDLGLLR</sequence>
<dbReference type="PROSITE" id="PS50977">
    <property type="entry name" value="HTH_TETR_2"/>
    <property type="match status" value="1"/>
</dbReference>
<feature type="domain" description="HTH tetR-type" evidence="6">
    <location>
        <begin position="13"/>
        <end position="73"/>
    </location>
</feature>
<evidence type="ECO:0000313" key="7">
    <source>
        <dbReference type="EMBL" id="MEU0709889.1"/>
    </source>
</evidence>
<dbReference type="InterPro" id="IPR001647">
    <property type="entry name" value="HTH_TetR"/>
</dbReference>
<feature type="region of interest" description="Disordered" evidence="5">
    <location>
        <begin position="88"/>
        <end position="149"/>
    </location>
</feature>
<dbReference type="Gene3D" id="1.10.357.10">
    <property type="entry name" value="Tetracycline Repressor, domain 2"/>
    <property type="match status" value="2"/>
</dbReference>